<accession>A0A0C2ZC24</accession>
<reference evidence="3" key="2">
    <citation type="submission" date="2015-01" db="EMBL/GenBank/DDBJ databases">
        <title>Evolutionary Origins and Diversification of the Mycorrhizal Mutualists.</title>
        <authorList>
            <consortium name="DOE Joint Genome Institute"/>
            <consortium name="Mycorrhizal Genomics Consortium"/>
            <person name="Kohler A."/>
            <person name="Kuo A."/>
            <person name="Nagy L.G."/>
            <person name="Floudas D."/>
            <person name="Copeland A."/>
            <person name="Barry K.W."/>
            <person name="Cichocki N."/>
            <person name="Veneault-Fourrey C."/>
            <person name="LaButti K."/>
            <person name="Lindquist E.A."/>
            <person name="Lipzen A."/>
            <person name="Lundell T."/>
            <person name="Morin E."/>
            <person name="Murat C."/>
            <person name="Riley R."/>
            <person name="Ohm R."/>
            <person name="Sun H."/>
            <person name="Tunlid A."/>
            <person name="Henrissat B."/>
            <person name="Grigoriev I.V."/>
            <person name="Hibbett D.S."/>
            <person name="Martin F."/>
        </authorList>
    </citation>
    <scope>NUCLEOTIDE SEQUENCE [LARGE SCALE GENOMIC DNA]</scope>
    <source>
        <strain evidence="3">Foug A</strain>
    </source>
</reference>
<dbReference type="Pfam" id="PF18759">
    <property type="entry name" value="Plavaka"/>
    <property type="match status" value="1"/>
</dbReference>
<dbReference type="InParanoid" id="A0A0C2ZC24"/>
<keyword evidence="3" id="KW-1185">Reference proteome</keyword>
<dbReference type="HOGENOM" id="CLU_006344_10_2_1"/>
<evidence type="ECO:0000313" key="2">
    <source>
        <dbReference type="EMBL" id="KIM59393.1"/>
    </source>
</evidence>
<dbReference type="EMBL" id="KN822074">
    <property type="protein sequence ID" value="KIM59393.1"/>
    <property type="molecule type" value="Genomic_DNA"/>
</dbReference>
<protein>
    <submittedName>
        <fullName evidence="2">Uncharacterized protein</fullName>
    </submittedName>
</protein>
<organism evidence="2 3">
    <name type="scientific">Scleroderma citrinum Foug A</name>
    <dbReference type="NCBI Taxonomy" id="1036808"/>
    <lineage>
        <taxon>Eukaryota</taxon>
        <taxon>Fungi</taxon>
        <taxon>Dikarya</taxon>
        <taxon>Basidiomycota</taxon>
        <taxon>Agaricomycotina</taxon>
        <taxon>Agaricomycetes</taxon>
        <taxon>Agaricomycetidae</taxon>
        <taxon>Boletales</taxon>
        <taxon>Sclerodermatineae</taxon>
        <taxon>Sclerodermataceae</taxon>
        <taxon>Scleroderma</taxon>
    </lineage>
</organism>
<dbReference type="Proteomes" id="UP000053989">
    <property type="component" value="Unassembled WGS sequence"/>
</dbReference>
<name>A0A0C2ZC24_9AGAM</name>
<sequence length="723" mass="81029">MSQPRSGCNSWLDDLVHIQDHLTWPRTSDLDNMQEPQEDEACIIHPHPDAGEVFDMDVEVEAVESGVNAEYFLHAACVYDGGLTFMDLFNTDPFSALRRSNLFYPFASWKDWELGSWLLRSGLSLVAIDKFLSLELVKSLPLSFRTAKELRGRAELLPSGPHWQSMVIPTSFPTKSLVVLYWCDPLECIATILNNPLLRGLVDFVPYKEYSLPTMRQRYSEWITGDDAWNIQSQLPKGATLLGTILSSDKTNISAMTGDRVAHPLLIGIANIKMSTRRKLSSNSFMLTALLPVPKFIHEKKRMRGVLEDRLIHQCLDIILEPVKKAVHLGVMMSDPDGHNHYCFTPLTGYITDTPEAAMLATVGGKTSPVTMAMYKQFGDPFQHEPCTASTTLTQLSIVKSKADPQDIQVFFQEAQKFCLNGVYEPFWRDMLFSCPGHFLTPEALHYFHKQCLDHDVKWCIHAPVAGFRHFKGGMSKLKQVTGSVHRDVQCYLIGIIAGVLSSDFVVALRSLMDFCYHAQAYAMDEDDLDKLECSLADFHEHKDSILAAGARQGKGSHPINNWYIPKLELMQNIVPFICCSGVAIQWTADITKHAHITEIKDPAQQSNNNNYDPQICQHLDRKEKLRCFDLATTFCQLALDTAKEATSAGTMEDDEDSDDDQESEGELAHDKLSISFLALSWPLTDYFAIARLLASSPGTAPIPLRSFSVGSIAFHLTSKPSV</sequence>
<dbReference type="AlphaFoldDB" id="A0A0C2ZC24"/>
<proteinExistence type="predicted"/>
<evidence type="ECO:0000313" key="3">
    <source>
        <dbReference type="Proteomes" id="UP000053989"/>
    </source>
</evidence>
<feature type="compositionally biased region" description="Acidic residues" evidence="1">
    <location>
        <begin position="652"/>
        <end position="666"/>
    </location>
</feature>
<dbReference type="OrthoDB" id="3232986at2759"/>
<reference evidence="2 3" key="1">
    <citation type="submission" date="2014-04" db="EMBL/GenBank/DDBJ databases">
        <authorList>
            <consortium name="DOE Joint Genome Institute"/>
            <person name="Kuo A."/>
            <person name="Kohler A."/>
            <person name="Nagy L.G."/>
            <person name="Floudas D."/>
            <person name="Copeland A."/>
            <person name="Barry K.W."/>
            <person name="Cichocki N."/>
            <person name="Veneault-Fourrey C."/>
            <person name="LaButti K."/>
            <person name="Lindquist E.A."/>
            <person name="Lipzen A."/>
            <person name="Lundell T."/>
            <person name="Morin E."/>
            <person name="Murat C."/>
            <person name="Sun H."/>
            <person name="Tunlid A."/>
            <person name="Henrissat B."/>
            <person name="Grigoriev I.V."/>
            <person name="Hibbett D.S."/>
            <person name="Martin F."/>
            <person name="Nordberg H.P."/>
            <person name="Cantor M.N."/>
            <person name="Hua S.X."/>
        </authorList>
    </citation>
    <scope>NUCLEOTIDE SEQUENCE [LARGE SCALE GENOMIC DNA]</scope>
    <source>
        <strain evidence="2 3">Foug A</strain>
    </source>
</reference>
<dbReference type="InterPro" id="IPR041078">
    <property type="entry name" value="Plavaka"/>
</dbReference>
<gene>
    <name evidence="2" type="ORF">SCLCIDRAFT_27347</name>
</gene>
<feature type="region of interest" description="Disordered" evidence="1">
    <location>
        <begin position="646"/>
        <end position="666"/>
    </location>
</feature>
<evidence type="ECO:0000256" key="1">
    <source>
        <dbReference type="SAM" id="MobiDB-lite"/>
    </source>
</evidence>